<feature type="compositionally biased region" description="Low complexity" evidence="2">
    <location>
        <begin position="401"/>
        <end position="410"/>
    </location>
</feature>
<dbReference type="Gene3D" id="1.10.287.110">
    <property type="entry name" value="DnaJ domain"/>
    <property type="match status" value="1"/>
</dbReference>
<dbReference type="PROSITE" id="PS50030">
    <property type="entry name" value="UBA"/>
    <property type="match status" value="1"/>
</dbReference>
<feature type="compositionally biased region" description="Basic and acidic residues" evidence="2">
    <location>
        <begin position="497"/>
        <end position="513"/>
    </location>
</feature>
<feature type="coiled-coil region" evidence="1">
    <location>
        <begin position="114"/>
        <end position="141"/>
    </location>
</feature>
<feature type="compositionally biased region" description="Low complexity" evidence="2">
    <location>
        <begin position="473"/>
        <end position="487"/>
    </location>
</feature>
<dbReference type="SUPFAM" id="SSF46565">
    <property type="entry name" value="Chaperone J-domain"/>
    <property type="match status" value="1"/>
</dbReference>
<dbReference type="Gene3D" id="1.10.8.10">
    <property type="entry name" value="DNA helicase RuvA subunit, C-terminal domain"/>
    <property type="match status" value="1"/>
</dbReference>
<dbReference type="InterPro" id="IPR036869">
    <property type="entry name" value="J_dom_sf"/>
</dbReference>
<reference evidence="4 5" key="1">
    <citation type="journal article" date="2012" name="Science">
        <title>The Paleozoic origin of enzymatic lignin decomposition reconstructed from 31 fungal genomes.</title>
        <authorList>
            <person name="Floudas D."/>
            <person name="Binder M."/>
            <person name="Riley R."/>
            <person name="Barry K."/>
            <person name="Blanchette R.A."/>
            <person name="Henrissat B."/>
            <person name="Martinez A.T."/>
            <person name="Otillar R."/>
            <person name="Spatafora J.W."/>
            <person name="Yadav J.S."/>
            <person name="Aerts A."/>
            <person name="Benoit I."/>
            <person name="Boyd A."/>
            <person name="Carlson A."/>
            <person name="Copeland A."/>
            <person name="Coutinho P.M."/>
            <person name="de Vries R.P."/>
            <person name="Ferreira P."/>
            <person name="Findley K."/>
            <person name="Foster B."/>
            <person name="Gaskell J."/>
            <person name="Glotzer D."/>
            <person name="Gorecki P."/>
            <person name="Heitman J."/>
            <person name="Hesse C."/>
            <person name="Hori C."/>
            <person name="Igarashi K."/>
            <person name="Jurgens J.A."/>
            <person name="Kallen N."/>
            <person name="Kersten P."/>
            <person name="Kohler A."/>
            <person name="Kuees U."/>
            <person name="Kumar T.K.A."/>
            <person name="Kuo A."/>
            <person name="LaButti K."/>
            <person name="Larrondo L.F."/>
            <person name="Lindquist E."/>
            <person name="Ling A."/>
            <person name="Lombard V."/>
            <person name="Lucas S."/>
            <person name="Lundell T."/>
            <person name="Martin R."/>
            <person name="McLaughlin D.J."/>
            <person name="Morgenstern I."/>
            <person name="Morin E."/>
            <person name="Murat C."/>
            <person name="Nagy L.G."/>
            <person name="Nolan M."/>
            <person name="Ohm R.A."/>
            <person name="Patyshakuliyeva A."/>
            <person name="Rokas A."/>
            <person name="Ruiz-Duenas F.J."/>
            <person name="Sabat G."/>
            <person name="Salamov A."/>
            <person name="Samejima M."/>
            <person name="Schmutz J."/>
            <person name="Slot J.C."/>
            <person name="St John F."/>
            <person name="Stenlid J."/>
            <person name="Sun H."/>
            <person name="Sun S."/>
            <person name="Syed K."/>
            <person name="Tsang A."/>
            <person name="Wiebenga A."/>
            <person name="Young D."/>
            <person name="Pisabarro A."/>
            <person name="Eastwood D.C."/>
            <person name="Martin F."/>
            <person name="Cullen D."/>
            <person name="Grigoriev I.V."/>
            <person name="Hibbett D.S."/>
        </authorList>
    </citation>
    <scope>NUCLEOTIDE SEQUENCE [LARGE SCALE GENOMIC DNA]</scope>
    <source>
        <strain evidence="4 5">MD-104</strain>
    </source>
</reference>
<feature type="region of interest" description="Disordered" evidence="2">
    <location>
        <begin position="470"/>
        <end position="593"/>
    </location>
</feature>
<organism evidence="4 5">
    <name type="scientific">Wolfiporia cocos (strain MD-104)</name>
    <name type="common">Brown rot fungus</name>
    <dbReference type="NCBI Taxonomy" id="742152"/>
    <lineage>
        <taxon>Eukaryota</taxon>
        <taxon>Fungi</taxon>
        <taxon>Dikarya</taxon>
        <taxon>Basidiomycota</taxon>
        <taxon>Agaricomycotina</taxon>
        <taxon>Agaricomycetes</taxon>
        <taxon>Polyporales</taxon>
        <taxon>Phaeolaceae</taxon>
        <taxon>Wolfiporia</taxon>
    </lineage>
</organism>
<dbReference type="AlphaFoldDB" id="A0A2H3JLJ0"/>
<feature type="compositionally biased region" description="Low complexity" evidence="2">
    <location>
        <begin position="209"/>
        <end position="225"/>
    </location>
</feature>
<dbReference type="OrthoDB" id="1717591at2759"/>
<dbReference type="GO" id="GO:0072583">
    <property type="term" value="P:clathrin-dependent endocytosis"/>
    <property type="evidence" value="ECO:0007669"/>
    <property type="project" value="TreeGrafter"/>
</dbReference>
<dbReference type="OMA" id="GMHELVM"/>
<name>A0A2H3JLJ0_WOLCO</name>
<protein>
    <recommendedName>
        <fullName evidence="3">UBA domain-containing protein</fullName>
    </recommendedName>
</protein>
<feature type="compositionally biased region" description="Basic and acidic residues" evidence="2">
    <location>
        <begin position="263"/>
        <end position="272"/>
    </location>
</feature>
<feature type="compositionally biased region" description="Basic and acidic residues" evidence="2">
    <location>
        <begin position="368"/>
        <end position="399"/>
    </location>
</feature>
<feature type="compositionally biased region" description="Low complexity" evidence="2">
    <location>
        <begin position="764"/>
        <end position="774"/>
    </location>
</feature>
<feature type="region of interest" description="Disordered" evidence="2">
    <location>
        <begin position="148"/>
        <end position="322"/>
    </location>
</feature>
<feature type="region of interest" description="Disordered" evidence="2">
    <location>
        <begin position="764"/>
        <end position="786"/>
    </location>
</feature>
<feature type="compositionally biased region" description="Polar residues" evidence="2">
    <location>
        <begin position="159"/>
        <end position="173"/>
    </location>
</feature>
<sequence>MSDSFADLWNSTGASKPAEPPKKLGSLTPSPAPARSTQNDVFAMLASAGSSSPASRSQTPGAATGTTQPTRSLGANGAPANPRPAQKAASSGGDAFSGLFSGALAPSSTNGAKMTIAERAAQAERDRLAQLQQQHAAAQRQASAWAGLDSLGGFSSGGQTSSVQSATSNAQSSDLDDWAFGFETAKPSAPSTSSKPPSAQQDDWGDLLSQPTTTKPASTKPPTTQNARSLLDFEEFESPVAQTSQSVSELGGSRSNTPGDFDFGDREDRLLDDNSDEDDILGELGKPVSERPPAQTRPDRRTPSPNPLRSGQKSRAVSPPPHVLGQIVEMGFSVQQARIALAATDTGLDVQAALETLLSNGAASEQPTSERAHDERRTRESGREPGWERYYESDEERPRRGQAAPARGAPRAPPRDGPSPAASGEAQRALQEHADKLLAQASELGLNMFNRANALWREGKEKALRAYEEHAVAARAAEPATRGARPRWMQDGAEDGADGHAPREERGGFRGDDEVLPPRPKPQPRPKPRQAEERPPQAQQPSTSARAKTGSLLSDDPPAVYVSPFRRKTPARSQAPVPAEPVASASKPPARAPSPVPLIQRKTVSAPAAALAASSQHKAAGTEMFKLGRYAEAEAAYSAAIGALPAGHLLLVPLLNNRALARLKTGDHAGVVEDCTAVVSMVGAGYHPSREARVEREEDGAGVDLGEGLVKALWRRAEAYEGREKWELARQDWEAIAAKDFAGKTRMDAVTGAGRCRRMLAADAAPSAPASSSAPPAPKPRPKAKVVKPAVVVSDAALNRVREANQAAEAEDQLKHELKDVVDARLAAWKNGKETNIRALIASLDTVLWPELGWQKVGMHELVTPAQVKIRYTKAIAKLHPDKLNVNNTTLEQRMVANGVFGSLNDAWNAFKQ</sequence>
<feature type="compositionally biased region" description="Low complexity" evidence="2">
    <location>
        <begin position="184"/>
        <end position="199"/>
    </location>
</feature>
<evidence type="ECO:0000313" key="5">
    <source>
        <dbReference type="Proteomes" id="UP000218811"/>
    </source>
</evidence>
<dbReference type="InterPro" id="IPR011990">
    <property type="entry name" value="TPR-like_helical_dom_sf"/>
</dbReference>
<dbReference type="FunFam" id="1.10.287.110:FF:000002">
    <property type="entry name" value="putative tyrosine-protein phosphatase auxilin isoform X2"/>
    <property type="match status" value="1"/>
</dbReference>
<dbReference type="Pfam" id="PF22562">
    <property type="entry name" value="UBA_7"/>
    <property type="match status" value="1"/>
</dbReference>
<dbReference type="GO" id="GO:0072318">
    <property type="term" value="P:clathrin coat disassembly"/>
    <property type="evidence" value="ECO:0007669"/>
    <property type="project" value="TreeGrafter"/>
</dbReference>
<dbReference type="STRING" id="742152.A0A2H3JLJ0"/>
<feature type="region of interest" description="Disordered" evidence="2">
    <location>
        <begin position="1"/>
        <end position="109"/>
    </location>
</feature>
<feature type="region of interest" description="Disordered" evidence="2">
    <location>
        <begin position="359"/>
        <end position="436"/>
    </location>
</feature>
<feature type="domain" description="UBA" evidence="3">
    <location>
        <begin position="318"/>
        <end position="360"/>
    </location>
</feature>
<dbReference type="InterPro" id="IPR009060">
    <property type="entry name" value="UBA-like_sf"/>
</dbReference>
<feature type="compositionally biased region" description="Low complexity" evidence="2">
    <location>
        <begin position="575"/>
        <end position="589"/>
    </location>
</feature>
<proteinExistence type="predicted"/>
<dbReference type="GO" id="GO:0005737">
    <property type="term" value="C:cytoplasm"/>
    <property type="evidence" value="ECO:0007669"/>
    <property type="project" value="TreeGrafter"/>
</dbReference>
<dbReference type="Proteomes" id="UP000218811">
    <property type="component" value="Unassembled WGS sequence"/>
</dbReference>
<evidence type="ECO:0000256" key="2">
    <source>
        <dbReference type="SAM" id="MobiDB-lite"/>
    </source>
</evidence>
<dbReference type="PANTHER" id="PTHR23172">
    <property type="entry name" value="AUXILIN/CYCLIN G-ASSOCIATED KINASE-RELATED"/>
    <property type="match status" value="1"/>
</dbReference>
<feature type="compositionally biased region" description="Polar residues" evidence="2">
    <location>
        <begin position="1"/>
        <end position="14"/>
    </location>
</feature>
<dbReference type="PANTHER" id="PTHR23172:SF19">
    <property type="entry name" value="J DOMAIN-CONTAINING PROTEIN"/>
    <property type="match status" value="1"/>
</dbReference>
<feature type="compositionally biased region" description="Polar residues" evidence="2">
    <location>
        <begin position="240"/>
        <end position="258"/>
    </location>
</feature>
<gene>
    <name evidence="4" type="ORF">WOLCODRAFT_117539</name>
</gene>
<accession>A0A2H3JLJ0</accession>
<evidence type="ECO:0000256" key="1">
    <source>
        <dbReference type="SAM" id="Coils"/>
    </source>
</evidence>
<keyword evidence="5" id="KW-1185">Reference proteome</keyword>
<evidence type="ECO:0000259" key="3">
    <source>
        <dbReference type="PROSITE" id="PS50030"/>
    </source>
</evidence>
<dbReference type="SUPFAM" id="SSF46934">
    <property type="entry name" value="UBA-like"/>
    <property type="match status" value="1"/>
</dbReference>
<dbReference type="InterPro" id="IPR015940">
    <property type="entry name" value="UBA"/>
</dbReference>
<dbReference type="GO" id="GO:0030276">
    <property type="term" value="F:clathrin binding"/>
    <property type="evidence" value="ECO:0007669"/>
    <property type="project" value="TreeGrafter"/>
</dbReference>
<dbReference type="SUPFAM" id="SSF48452">
    <property type="entry name" value="TPR-like"/>
    <property type="match status" value="1"/>
</dbReference>
<evidence type="ECO:0000313" key="4">
    <source>
        <dbReference type="EMBL" id="PCH40723.1"/>
    </source>
</evidence>
<dbReference type="EMBL" id="KB468113">
    <property type="protein sequence ID" value="PCH40723.1"/>
    <property type="molecule type" value="Genomic_DNA"/>
</dbReference>
<keyword evidence="1" id="KW-0175">Coiled coil</keyword>
<feature type="compositionally biased region" description="Low complexity" evidence="2">
    <location>
        <begin position="43"/>
        <end position="85"/>
    </location>
</feature>
<dbReference type="Gene3D" id="1.25.40.10">
    <property type="entry name" value="Tetratricopeptide repeat domain"/>
    <property type="match status" value="1"/>
</dbReference>
<dbReference type="GO" id="GO:0031982">
    <property type="term" value="C:vesicle"/>
    <property type="evidence" value="ECO:0007669"/>
    <property type="project" value="TreeGrafter"/>
</dbReference>